<protein>
    <submittedName>
        <fullName evidence="2">Uncharacterized protein</fullName>
    </submittedName>
</protein>
<dbReference type="OrthoDB" id="244596at2759"/>
<proteinExistence type="predicted"/>
<dbReference type="AlphaFoldDB" id="A0A1X0P5I1"/>
<keyword evidence="3" id="KW-1185">Reference proteome</keyword>
<evidence type="ECO:0000313" key="2">
    <source>
        <dbReference type="EMBL" id="ORC92187.1"/>
    </source>
</evidence>
<evidence type="ECO:0000313" key="3">
    <source>
        <dbReference type="Proteomes" id="UP000192257"/>
    </source>
</evidence>
<dbReference type="RefSeq" id="XP_028886253.1">
    <property type="nucleotide sequence ID" value="XM_029022595.1"/>
</dbReference>
<feature type="region of interest" description="Disordered" evidence="1">
    <location>
        <begin position="424"/>
        <end position="445"/>
    </location>
</feature>
<reference evidence="2 3" key="1">
    <citation type="submission" date="2017-03" db="EMBL/GenBank/DDBJ databases">
        <title>An alternative strategy for trypanosome survival in the mammalian bloodstream revealed through genome and transcriptome analysis of the ubiquitous bovine parasite Trypanosoma (Megatrypanum) theileri.</title>
        <authorList>
            <person name="Kelly S."/>
            <person name="Ivens A."/>
            <person name="Mott A."/>
            <person name="O'Neill E."/>
            <person name="Emms D."/>
            <person name="Macleod O."/>
            <person name="Voorheis P."/>
            <person name="Matthews J."/>
            <person name="Matthews K."/>
            <person name="Carrington M."/>
        </authorList>
    </citation>
    <scope>NUCLEOTIDE SEQUENCE [LARGE SCALE GENOMIC DNA]</scope>
    <source>
        <strain evidence="2">Edinburgh</strain>
    </source>
</reference>
<accession>A0A1X0P5I1</accession>
<dbReference type="VEuPathDB" id="TriTrypDB:TM35_000044010"/>
<gene>
    <name evidence="2" type="ORF">TM35_000044010</name>
</gene>
<organism evidence="2 3">
    <name type="scientific">Trypanosoma theileri</name>
    <dbReference type="NCBI Taxonomy" id="67003"/>
    <lineage>
        <taxon>Eukaryota</taxon>
        <taxon>Discoba</taxon>
        <taxon>Euglenozoa</taxon>
        <taxon>Kinetoplastea</taxon>
        <taxon>Metakinetoplastina</taxon>
        <taxon>Trypanosomatida</taxon>
        <taxon>Trypanosomatidae</taxon>
        <taxon>Trypanosoma</taxon>
    </lineage>
</organism>
<dbReference type="EMBL" id="NBCO01000004">
    <property type="protein sequence ID" value="ORC92187.1"/>
    <property type="molecule type" value="Genomic_DNA"/>
</dbReference>
<name>A0A1X0P5I1_9TRYP</name>
<comment type="caution">
    <text evidence="2">The sequence shown here is derived from an EMBL/GenBank/DDBJ whole genome shotgun (WGS) entry which is preliminary data.</text>
</comment>
<dbReference type="GeneID" id="39982375"/>
<evidence type="ECO:0000256" key="1">
    <source>
        <dbReference type="SAM" id="MobiDB-lite"/>
    </source>
</evidence>
<sequence length="445" mass="50036">MCENDPSPPALDNVWEISQHLSESDGLPFLLQIEDLQMSIDYPASHHNCCWTRAMLDPIWETFQKNCINLMEEEKEEIKTNTSLPDSSSSSCTSLLSKCTILTELSESIQVLFKRQRQERPPSSSVNRIRYIYRPPSVIRIGKGITGKLTIKFSLHLCDNSGKESTKLFPSFIAVEPVESIASFVTISVLEKRRRSSTCALALLPLQNINNENKVATYSSFDAELHFNTMPTTLLSSSSSSSSSAAAAAASLYKEPWAFRIYAAFYNSSQEQILLDEPFIHLCEWRPNVTQEERFAVMNPQMDPDVAFSTEKRHRATMQRHLKSAIERMDGVMTEVSTSSTPPIRSTLRHVATLQTLQSISMEVCMQSGNSTLASVMPRGIKWPLQLIIGDSSLKSWRPSPIPGSSSLDRLACEMKKLEEHLSEYGNDGDHDRIKKKKKCEDTSI</sequence>
<dbReference type="Proteomes" id="UP000192257">
    <property type="component" value="Unassembled WGS sequence"/>
</dbReference>